<dbReference type="EMBL" id="CP136920">
    <property type="protein sequence ID" value="WOO41961.1"/>
    <property type="molecule type" value="Genomic_DNA"/>
</dbReference>
<gene>
    <name evidence="1" type="ORF">RZN69_02595</name>
</gene>
<dbReference type="KEGG" id="puo:RZN69_02595"/>
<accession>A0AAQ3LA84</accession>
<sequence length="155" mass="17997">MTVESLEQLDSLNNLMAMAVGTDRDLVRQIKHAIEFTQENSGENISVMDSLTRCAERLLNLHLQGRARCGFQHCDFRDQHNDPLWIRSRFLEAMRGLSGCRDAVMLISGLKDLVCPPRNYWTKARQRDYIQVQQLIEQLAASYAPRRMNLRMIFL</sequence>
<dbReference type="Proteomes" id="UP001304300">
    <property type="component" value="Chromosome"/>
</dbReference>
<organism evidence="1 2">
    <name type="scientific">Rubellicoccus peritrichatus</name>
    <dbReference type="NCBI Taxonomy" id="3080537"/>
    <lineage>
        <taxon>Bacteria</taxon>
        <taxon>Pseudomonadati</taxon>
        <taxon>Verrucomicrobiota</taxon>
        <taxon>Opitutia</taxon>
        <taxon>Puniceicoccales</taxon>
        <taxon>Cerasicoccaceae</taxon>
        <taxon>Rubellicoccus</taxon>
    </lineage>
</organism>
<dbReference type="RefSeq" id="WP_317834445.1">
    <property type="nucleotide sequence ID" value="NZ_CP136920.1"/>
</dbReference>
<reference evidence="1 2" key="1">
    <citation type="submission" date="2023-10" db="EMBL/GenBank/DDBJ databases">
        <title>Rubellicoccus peritrichatus gen. nov., sp. nov., isolated from an algae of coral reef tank.</title>
        <authorList>
            <person name="Luo J."/>
        </authorList>
    </citation>
    <scope>NUCLEOTIDE SEQUENCE [LARGE SCALE GENOMIC DNA]</scope>
    <source>
        <strain evidence="1 2">CR14</strain>
    </source>
</reference>
<protein>
    <submittedName>
        <fullName evidence="1">Uncharacterized protein</fullName>
    </submittedName>
</protein>
<name>A0AAQ3LA84_9BACT</name>
<evidence type="ECO:0000313" key="2">
    <source>
        <dbReference type="Proteomes" id="UP001304300"/>
    </source>
</evidence>
<keyword evidence="2" id="KW-1185">Reference proteome</keyword>
<proteinExistence type="predicted"/>
<dbReference type="AlphaFoldDB" id="A0AAQ3LA84"/>
<evidence type="ECO:0000313" key="1">
    <source>
        <dbReference type="EMBL" id="WOO41961.1"/>
    </source>
</evidence>